<dbReference type="Proteomes" id="UP000253831">
    <property type="component" value="Unassembled WGS sequence"/>
</dbReference>
<accession>A0A369XM19</accession>
<proteinExistence type="predicted"/>
<dbReference type="AlphaFoldDB" id="A0A369XM19"/>
<dbReference type="InterPro" id="IPR059192">
    <property type="entry name" value="PIN_19"/>
</dbReference>
<evidence type="ECO:0000313" key="1">
    <source>
        <dbReference type="EMBL" id="RDE50974.1"/>
    </source>
</evidence>
<gene>
    <name evidence="1" type="ORF">DVS81_08270</name>
</gene>
<dbReference type="EMBL" id="QPGA01000012">
    <property type="protein sequence ID" value="RDE50974.1"/>
    <property type="molecule type" value="Genomic_DNA"/>
</dbReference>
<evidence type="ECO:0008006" key="3">
    <source>
        <dbReference type="Google" id="ProtNLM"/>
    </source>
</evidence>
<name>A0A369XM19_9PROT</name>
<reference evidence="1 2" key="1">
    <citation type="submission" date="2018-05" db="EMBL/GenBank/DDBJ databases">
        <title>Integrated omic analyses show evidence that a Ca. Accumulibacter phosphatis strain performs denitrification under micro-aerobic conditions.</title>
        <authorList>
            <person name="Camejo P.Y."/>
            <person name="Katherine M.D."/>
            <person name="Daniel N.R."/>
        </authorList>
    </citation>
    <scope>NUCLEOTIDE SEQUENCE [LARGE SCALE GENOMIC DNA]</scope>
    <source>
        <strain evidence="1">UW-LDO-IC</strain>
    </source>
</reference>
<evidence type="ECO:0000313" key="2">
    <source>
        <dbReference type="Proteomes" id="UP000253831"/>
    </source>
</evidence>
<comment type="caution">
    <text evidence="1">The sequence shown here is derived from an EMBL/GenBank/DDBJ whole genome shotgun (WGS) entry which is preliminary data.</text>
</comment>
<sequence>MTRLPVAIDSNLLLLLVVGMTEKDYVSKHKRLKEFTLSDYDLLQEQLTVATEIVVTPNTLTETSNLIDHIGDPARSRIYSKLRELVDLPETREIYVDSRAASGRTELPRLGLTDCALLEVCAAGTPLITVDIKLFLAAVRNGNKALNFNHLRSL</sequence>
<protein>
    <recommendedName>
        <fullName evidence="3">PIN domain-containing protein</fullName>
    </recommendedName>
</protein>
<dbReference type="CDD" id="cd18702">
    <property type="entry name" value="PIN_VapC_like"/>
    <property type="match status" value="1"/>
</dbReference>
<organism evidence="1 2">
    <name type="scientific">Candidatus Accumulibacter meliphilus</name>
    <dbReference type="NCBI Taxonomy" id="2211374"/>
    <lineage>
        <taxon>Bacteria</taxon>
        <taxon>Pseudomonadati</taxon>
        <taxon>Pseudomonadota</taxon>
        <taxon>Betaproteobacteria</taxon>
        <taxon>Candidatus Accumulibacter</taxon>
    </lineage>
</organism>